<comment type="caution">
    <text evidence="23">The sequence shown here is derived from an EMBL/GenBank/DDBJ whole genome shotgun (WGS) entry which is preliminary data.</text>
</comment>
<organism evidence="23 24">
    <name type="scientific">Vibrio eleionomae</name>
    <dbReference type="NCBI Taxonomy" id="2653505"/>
    <lineage>
        <taxon>Bacteria</taxon>
        <taxon>Pseudomonadati</taxon>
        <taxon>Pseudomonadota</taxon>
        <taxon>Gammaproteobacteria</taxon>
        <taxon>Vibrionales</taxon>
        <taxon>Vibrionaceae</taxon>
        <taxon>Vibrio</taxon>
    </lineage>
</organism>
<evidence type="ECO:0000256" key="5">
    <source>
        <dbReference type="ARBA" id="ARBA00012951"/>
    </source>
</evidence>
<dbReference type="GO" id="GO:0005886">
    <property type="term" value="C:plasma membrane"/>
    <property type="evidence" value="ECO:0007669"/>
    <property type="project" value="UniProtKB-SubCell"/>
</dbReference>
<keyword evidence="9" id="KW-0812">Transmembrane</keyword>
<evidence type="ECO:0000256" key="19">
    <source>
        <dbReference type="ARBA" id="ARBA00029351"/>
    </source>
</evidence>
<comment type="catalytic activity">
    <reaction evidence="19 20">
        <text>a quinol + 2 Fe(III)-[cytochrome c](out) = a quinone + 2 Fe(II)-[cytochrome c](out) + 2 H(+)(out)</text>
        <dbReference type="Rhea" id="RHEA:11484"/>
        <dbReference type="Rhea" id="RHEA-COMP:10350"/>
        <dbReference type="Rhea" id="RHEA-COMP:14399"/>
        <dbReference type="ChEBI" id="CHEBI:15378"/>
        <dbReference type="ChEBI" id="CHEBI:24646"/>
        <dbReference type="ChEBI" id="CHEBI:29033"/>
        <dbReference type="ChEBI" id="CHEBI:29034"/>
        <dbReference type="ChEBI" id="CHEBI:132124"/>
        <dbReference type="EC" id="7.1.1.8"/>
    </reaction>
</comment>
<keyword evidence="10" id="KW-0001">2Fe-2S</keyword>
<dbReference type="PROSITE" id="PS51318">
    <property type="entry name" value="TAT"/>
    <property type="match status" value="1"/>
</dbReference>
<dbReference type="Pfam" id="PF10399">
    <property type="entry name" value="UCR_Fe-S_N"/>
    <property type="match status" value="1"/>
</dbReference>
<comment type="function">
    <text evidence="1">Component of the ubiquinol-cytochrome c reductase complex (complex III or cytochrome b-c1 complex), which is a respiratory chain that generates an electrochemical potential coupled to ATP synthesis.</text>
</comment>
<dbReference type="InterPro" id="IPR005805">
    <property type="entry name" value="Rieske_Fe-S_prot_C"/>
</dbReference>
<keyword evidence="16" id="KW-0411">Iron-sulfur</keyword>
<keyword evidence="13 20" id="KW-0249">Electron transport</keyword>
<evidence type="ECO:0000256" key="11">
    <source>
        <dbReference type="ARBA" id="ARBA00022723"/>
    </source>
</evidence>
<evidence type="ECO:0000256" key="10">
    <source>
        <dbReference type="ARBA" id="ARBA00022714"/>
    </source>
</evidence>
<keyword evidence="7 20" id="KW-0813">Transport</keyword>
<dbReference type="PANTHER" id="PTHR10134">
    <property type="entry name" value="CYTOCHROME B-C1 COMPLEX SUBUNIT RIESKE, MITOCHONDRIAL"/>
    <property type="match status" value="1"/>
</dbReference>
<dbReference type="SUPFAM" id="SSF50022">
    <property type="entry name" value="ISP domain"/>
    <property type="match status" value="1"/>
</dbReference>
<gene>
    <name evidence="23" type="primary">petA</name>
    <name evidence="23" type="ORF">F9817_01150</name>
</gene>
<dbReference type="InterPro" id="IPR006311">
    <property type="entry name" value="TAT_signal"/>
</dbReference>
<dbReference type="GO" id="GO:0008121">
    <property type="term" value="F:quinol-cytochrome-c reductase activity"/>
    <property type="evidence" value="ECO:0007669"/>
    <property type="project" value="UniProtKB-EC"/>
</dbReference>
<reference evidence="23 24" key="1">
    <citation type="submission" date="2019-10" db="EMBL/GenBank/DDBJ databases">
        <title>Vibrio sp. nov. isolated from a shrimp pond.</title>
        <authorList>
            <person name="Gomez-Gil B."/>
            <person name="Enciso-Ibarra J."/>
            <person name="Enciso-Ibarra K."/>
            <person name="Bolan-Mejia C."/>
        </authorList>
    </citation>
    <scope>NUCLEOTIDE SEQUENCE [LARGE SCALE GENOMIC DNA]</scope>
    <source>
        <strain evidence="23 24">CAIM 722</strain>
    </source>
</reference>
<dbReference type="Gene3D" id="1.20.5.510">
    <property type="entry name" value="Single helix bin"/>
    <property type="match status" value="1"/>
</dbReference>
<evidence type="ECO:0000256" key="13">
    <source>
        <dbReference type="ARBA" id="ARBA00022982"/>
    </source>
</evidence>
<evidence type="ECO:0000256" key="2">
    <source>
        <dbReference type="ARBA" id="ARBA00004162"/>
    </source>
</evidence>
<name>A0A7X4LH37_9VIBR</name>
<dbReference type="AlphaFoldDB" id="A0A7X4LH37"/>
<evidence type="ECO:0000313" key="24">
    <source>
        <dbReference type="Proteomes" id="UP000462621"/>
    </source>
</evidence>
<evidence type="ECO:0000259" key="22">
    <source>
        <dbReference type="PROSITE" id="PS51296"/>
    </source>
</evidence>
<dbReference type="Gene3D" id="2.102.10.10">
    <property type="entry name" value="Rieske [2Fe-2S] iron-sulphur domain"/>
    <property type="match status" value="1"/>
</dbReference>
<dbReference type="InterPro" id="IPR019470">
    <property type="entry name" value="Ubiq_cytC_Rdtase_Fe-S_su_TAT"/>
</dbReference>
<evidence type="ECO:0000256" key="20">
    <source>
        <dbReference type="RuleBase" id="RU004494"/>
    </source>
</evidence>
<dbReference type="CDD" id="cd03470">
    <property type="entry name" value="Rieske_cytochrome_bc1"/>
    <property type="match status" value="1"/>
</dbReference>
<evidence type="ECO:0000256" key="15">
    <source>
        <dbReference type="ARBA" id="ARBA00023004"/>
    </source>
</evidence>
<feature type="domain" description="Rieske" evidence="22">
    <location>
        <begin position="110"/>
        <end position="188"/>
    </location>
</feature>
<dbReference type="Proteomes" id="UP000462621">
    <property type="component" value="Unassembled WGS sequence"/>
</dbReference>
<evidence type="ECO:0000256" key="7">
    <source>
        <dbReference type="ARBA" id="ARBA00022448"/>
    </source>
</evidence>
<comment type="similarity">
    <text evidence="3">Belongs to the Rieske iron-sulfur protein family.</text>
</comment>
<evidence type="ECO:0000256" key="12">
    <source>
        <dbReference type="ARBA" id="ARBA00022967"/>
    </source>
</evidence>
<dbReference type="InterPro" id="IPR014349">
    <property type="entry name" value="Rieske_Fe-S_prot"/>
</dbReference>
<evidence type="ECO:0000256" key="16">
    <source>
        <dbReference type="ARBA" id="ARBA00023014"/>
    </source>
</evidence>
<comment type="miscellaneous">
    <text evidence="20">The Rieske protein is a high potential 2Fe-2S protein.</text>
</comment>
<keyword evidence="8" id="KW-1003">Cell membrane</keyword>
<dbReference type="RefSeq" id="WP_161153117.1">
    <property type="nucleotide sequence ID" value="NZ_WEKT01000001.1"/>
</dbReference>
<dbReference type="InterPro" id="IPR017941">
    <property type="entry name" value="Rieske_2Fe-2S"/>
</dbReference>
<keyword evidence="18" id="KW-1015">Disulfide bond</keyword>
<dbReference type="GO" id="GO:0046872">
    <property type="term" value="F:metal ion binding"/>
    <property type="evidence" value="ECO:0007669"/>
    <property type="project" value="UniProtKB-KW"/>
</dbReference>
<evidence type="ECO:0000256" key="3">
    <source>
        <dbReference type="ARBA" id="ARBA00010651"/>
    </source>
</evidence>
<keyword evidence="14" id="KW-1133">Transmembrane helix</keyword>
<evidence type="ECO:0000256" key="1">
    <source>
        <dbReference type="ARBA" id="ARBA00002444"/>
    </source>
</evidence>
<proteinExistence type="inferred from homology"/>
<dbReference type="PROSITE" id="PS51296">
    <property type="entry name" value="RIESKE"/>
    <property type="match status" value="1"/>
</dbReference>
<comment type="subunit">
    <text evidence="4 21">The main subunits of complex b-c1 are: cytochrome b, cytochrome c1 and the Rieske protein.</text>
</comment>
<evidence type="ECO:0000256" key="17">
    <source>
        <dbReference type="ARBA" id="ARBA00023136"/>
    </source>
</evidence>
<keyword evidence="24" id="KW-1185">Reference proteome</keyword>
<evidence type="ECO:0000256" key="21">
    <source>
        <dbReference type="RuleBase" id="RU004497"/>
    </source>
</evidence>
<comment type="subcellular location">
    <subcellularLocation>
        <location evidence="2">Cell membrane</location>
        <topology evidence="2">Single-pass membrane protein</topology>
    </subcellularLocation>
</comment>
<keyword evidence="12" id="KW-1278">Translocase</keyword>
<dbReference type="EMBL" id="WEKT01000001">
    <property type="protein sequence ID" value="MZI91814.1"/>
    <property type="molecule type" value="Genomic_DNA"/>
</dbReference>
<dbReference type="GO" id="GO:0051537">
    <property type="term" value="F:2 iron, 2 sulfur cluster binding"/>
    <property type="evidence" value="ECO:0007669"/>
    <property type="project" value="UniProtKB-KW"/>
</dbReference>
<evidence type="ECO:0000256" key="18">
    <source>
        <dbReference type="ARBA" id="ARBA00023157"/>
    </source>
</evidence>
<dbReference type="Pfam" id="PF00355">
    <property type="entry name" value="Rieske"/>
    <property type="match status" value="1"/>
</dbReference>
<keyword evidence="11" id="KW-0479">Metal-binding</keyword>
<accession>A0A7X4LH37</accession>
<sequence length="198" mass="21762">MSNPEHSMTRRRFLTVTTAVVGGVGIATATIPFIRAWRPSYQAEVAAAPVEVDVSKLAPGQLVTVRWQGKPVWIVRRTQTILQALKNQTDQLLDPNSQEPQQPRYIQSPFRSIRPDIFVSVGVCTHLGCSPNYLPHSLTSHIEGVKAGFFCPCHGSSFDMAGRVFSGGPAPLNLLIPKHMYINDNKLLIGKDEQGSES</sequence>
<comment type="cofactor">
    <cofactor evidence="20">
        <name>[2Fe-2S] cluster</name>
        <dbReference type="ChEBI" id="CHEBI:190135"/>
    </cofactor>
    <text evidence="20">Binds 1 [2Fe-2S] cluster per subunit.</text>
</comment>
<protein>
    <recommendedName>
        <fullName evidence="6 20">Ubiquinol-cytochrome c reductase iron-sulfur subunit</fullName>
        <ecNumber evidence="5 20">7.1.1.8</ecNumber>
    </recommendedName>
</protein>
<dbReference type="PRINTS" id="PR00162">
    <property type="entry name" value="RIESKE"/>
</dbReference>
<evidence type="ECO:0000256" key="14">
    <source>
        <dbReference type="ARBA" id="ARBA00022989"/>
    </source>
</evidence>
<keyword evidence="17" id="KW-0472">Membrane</keyword>
<evidence type="ECO:0000256" key="8">
    <source>
        <dbReference type="ARBA" id="ARBA00022475"/>
    </source>
</evidence>
<keyword evidence="15" id="KW-0408">Iron</keyword>
<dbReference type="EC" id="7.1.1.8" evidence="5 20"/>
<dbReference type="InterPro" id="IPR006317">
    <property type="entry name" value="Ubiquinol_cyt_c_Rdtase_Fe-S-su"/>
</dbReference>
<dbReference type="NCBIfam" id="TIGR01416">
    <property type="entry name" value="Rieske_proteo"/>
    <property type="match status" value="1"/>
</dbReference>
<dbReference type="InterPro" id="IPR036922">
    <property type="entry name" value="Rieske_2Fe-2S_sf"/>
</dbReference>
<evidence type="ECO:0000256" key="9">
    <source>
        <dbReference type="ARBA" id="ARBA00022692"/>
    </source>
</evidence>
<evidence type="ECO:0000256" key="4">
    <source>
        <dbReference type="ARBA" id="ARBA00011649"/>
    </source>
</evidence>
<evidence type="ECO:0000256" key="6">
    <source>
        <dbReference type="ARBA" id="ARBA00019816"/>
    </source>
</evidence>
<evidence type="ECO:0000313" key="23">
    <source>
        <dbReference type="EMBL" id="MZI91814.1"/>
    </source>
</evidence>